<dbReference type="InterPro" id="IPR038765">
    <property type="entry name" value="Papain-like_cys_pep_sf"/>
</dbReference>
<name>A0ABM0MLP8_SACKO</name>
<evidence type="ECO:0000313" key="4">
    <source>
        <dbReference type="Proteomes" id="UP000694865"/>
    </source>
</evidence>
<dbReference type="RefSeq" id="XP_006820939.1">
    <property type="nucleotide sequence ID" value="XM_006820876.1"/>
</dbReference>
<feature type="domain" description="Cathepsin propeptide inhibitor" evidence="3">
    <location>
        <begin position="21"/>
        <end position="75"/>
    </location>
</feature>
<dbReference type="InterPro" id="IPR013128">
    <property type="entry name" value="Peptidase_C1A"/>
</dbReference>
<gene>
    <name evidence="5" type="primary">LOC102800781</name>
</gene>
<evidence type="ECO:0000259" key="2">
    <source>
        <dbReference type="SMART" id="SM00645"/>
    </source>
</evidence>
<sequence length="150" mass="17287">MKSANRIIRHVIKHKELIPSWEAWKEYHGWTYTEPEEPFRRDIWEQNLKYIRKHNLEQSLGKHTYTLQMNKYGAMGKCRSCWSFSATGALEGQIFKKTGKLPDLSEQNLVDCSTTQGNAGCNGGSMDQAFEYVKVNNGIDSEESYPYEGV</sequence>
<dbReference type="InterPro" id="IPR000668">
    <property type="entry name" value="Peptidase_C1A_C"/>
</dbReference>
<accession>A0ABM0MLP8</accession>
<dbReference type="Proteomes" id="UP000694865">
    <property type="component" value="Unplaced"/>
</dbReference>
<feature type="non-terminal residue" evidence="5">
    <location>
        <position position="150"/>
    </location>
</feature>
<dbReference type="InterPro" id="IPR013201">
    <property type="entry name" value="Prot_inhib_I29"/>
</dbReference>
<feature type="domain" description="Peptidase C1A papain C-terminal" evidence="2">
    <location>
        <begin position="67"/>
        <end position="150"/>
    </location>
</feature>
<reference evidence="5" key="1">
    <citation type="submission" date="2025-08" db="UniProtKB">
        <authorList>
            <consortium name="RefSeq"/>
        </authorList>
    </citation>
    <scope>IDENTIFICATION</scope>
    <source>
        <tissue evidence="5">Testes</tissue>
    </source>
</reference>
<evidence type="ECO:0000259" key="3">
    <source>
        <dbReference type="SMART" id="SM00848"/>
    </source>
</evidence>
<dbReference type="Gene3D" id="3.90.70.10">
    <property type="entry name" value="Cysteine proteinases"/>
    <property type="match status" value="1"/>
</dbReference>
<organism evidence="4 5">
    <name type="scientific">Saccoglossus kowalevskii</name>
    <name type="common">Acorn worm</name>
    <dbReference type="NCBI Taxonomy" id="10224"/>
    <lineage>
        <taxon>Eukaryota</taxon>
        <taxon>Metazoa</taxon>
        <taxon>Hemichordata</taxon>
        <taxon>Enteropneusta</taxon>
        <taxon>Harrimaniidae</taxon>
        <taxon>Saccoglossus</taxon>
    </lineage>
</organism>
<comment type="similarity">
    <text evidence="1">Belongs to the peptidase C1 family.</text>
</comment>
<protein>
    <submittedName>
        <fullName evidence="5">Cathepsin L1-like</fullName>
    </submittedName>
</protein>
<dbReference type="Pfam" id="PF00112">
    <property type="entry name" value="Peptidase_C1"/>
    <property type="match status" value="1"/>
</dbReference>
<dbReference type="GeneID" id="102800781"/>
<evidence type="ECO:0000256" key="1">
    <source>
        <dbReference type="ARBA" id="ARBA00008455"/>
    </source>
</evidence>
<dbReference type="SMART" id="SM00848">
    <property type="entry name" value="Inhibitor_I29"/>
    <property type="match status" value="1"/>
</dbReference>
<evidence type="ECO:0000313" key="5">
    <source>
        <dbReference type="RefSeq" id="XP_006820939.1"/>
    </source>
</evidence>
<dbReference type="PANTHER" id="PTHR12411">
    <property type="entry name" value="CYSTEINE PROTEASE FAMILY C1-RELATED"/>
    <property type="match status" value="1"/>
</dbReference>
<keyword evidence="4" id="KW-1185">Reference proteome</keyword>
<dbReference type="SMART" id="SM00645">
    <property type="entry name" value="Pept_C1"/>
    <property type="match status" value="1"/>
</dbReference>
<dbReference type="SUPFAM" id="SSF54001">
    <property type="entry name" value="Cysteine proteinases"/>
    <property type="match status" value="1"/>
</dbReference>
<proteinExistence type="inferred from homology"/>
<dbReference type="Gene3D" id="1.10.287.2250">
    <property type="match status" value="1"/>
</dbReference>